<dbReference type="PANTHER" id="PTHR23416:SF78">
    <property type="entry name" value="LIPOPOLYSACCHARIDE BIOSYNTHESIS O-ACETYL TRANSFERASE WBBJ-RELATED"/>
    <property type="match status" value="1"/>
</dbReference>
<proteinExistence type="predicted"/>
<dbReference type="Pfam" id="PF00132">
    <property type="entry name" value="Hexapep"/>
    <property type="match status" value="1"/>
</dbReference>
<reference evidence="1" key="2">
    <citation type="submission" date="2021-04" db="EMBL/GenBank/DDBJ databases">
        <authorList>
            <person name="Gilroy R."/>
        </authorList>
    </citation>
    <scope>NUCLEOTIDE SEQUENCE</scope>
    <source>
        <strain evidence="1">ChiSxjej5B17-1746</strain>
    </source>
</reference>
<protein>
    <submittedName>
        <fullName evidence="1">Acyltransferase</fullName>
    </submittedName>
</protein>
<name>A0A9D1U8V6_9BACT</name>
<dbReference type="EMBL" id="DXGI01000295">
    <property type="protein sequence ID" value="HIW79019.1"/>
    <property type="molecule type" value="Genomic_DNA"/>
</dbReference>
<organism evidence="1 2">
    <name type="scientific">Candidatus Bilophila faecipullorum</name>
    <dbReference type="NCBI Taxonomy" id="2838482"/>
    <lineage>
        <taxon>Bacteria</taxon>
        <taxon>Pseudomonadati</taxon>
        <taxon>Thermodesulfobacteriota</taxon>
        <taxon>Desulfovibrionia</taxon>
        <taxon>Desulfovibrionales</taxon>
        <taxon>Desulfovibrionaceae</taxon>
        <taxon>Bilophila</taxon>
    </lineage>
</organism>
<evidence type="ECO:0000313" key="2">
    <source>
        <dbReference type="Proteomes" id="UP000824264"/>
    </source>
</evidence>
<dbReference type="AlphaFoldDB" id="A0A9D1U8V6"/>
<keyword evidence="1" id="KW-0012">Acyltransferase</keyword>
<dbReference type="InterPro" id="IPR051159">
    <property type="entry name" value="Hexapeptide_acetyltransf"/>
</dbReference>
<dbReference type="InterPro" id="IPR001451">
    <property type="entry name" value="Hexapep"/>
</dbReference>
<gene>
    <name evidence="1" type="ORF">H9874_07730</name>
</gene>
<evidence type="ECO:0000313" key="1">
    <source>
        <dbReference type="EMBL" id="HIW79019.1"/>
    </source>
</evidence>
<dbReference type="CDD" id="cd04647">
    <property type="entry name" value="LbH_MAT_like"/>
    <property type="match status" value="1"/>
</dbReference>
<dbReference type="InterPro" id="IPR011004">
    <property type="entry name" value="Trimer_LpxA-like_sf"/>
</dbReference>
<dbReference type="PANTHER" id="PTHR23416">
    <property type="entry name" value="SIALIC ACID SYNTHASE-RELATED"/>
    <property type="match status" value="1"/>
</dbReference>
<dbReference type="Proteomes" id="UP000824264">
    <property type="component" value="Unassembled WGS sequence"/>
</dbReference>
<comment type="caution">
    <text evidence="1">The sequence shown here is derived from an EMBL/GenBank/DDBJ whole genome shotgun (WGS) entry which is preliminary data.</text>
</comment>
<dbReference type="SUPFAM" id="SSF51161">
    <property type="entry name" value="Trimeric LpxA-like enzymes"/>
    <property type="match status" value="1"/>
</dbReference>
<dbReference type="Gene3D" id="2.160.10.10">
    <property type="entry name" value="Hexapeptide repeat proteins"/>
    <property type="match status" value="1"/>
</dbReference>
<dbReference type="GO" id="GO:0016746">
    <property type="term" value="F:acyltransferase activity"/>
    <property type="evidence" value="ECO:0007669"/>
    <property type="project" value="UniProtKB-KW"/>
</dbReference>
<accession>A0A9D1U8V6</accession>
<sequence length="189" mass="20103">MRHFFEELYTAAFAWPPTVAGMALRLLFWRPLFARCGKVRFGTGLTLQGCANMRLADGVRLGKGCHLYAEGGTLELGEDTALSPGVTVDASGGLIRLGKQVAVGPGTVLRASNHRFDSLDRPIMLQGHSYGEILIEDDVWIAANCTITPGTRIGRGAVIGAGAVVTRDVEPFAIVGGVPARVIGSRKKN</sequence>
<keyword evidence="1" id="KW-0808">Transferase</keyword>
<reference evidence="1" key="1">
    <citation type="journal article" date="2021" name="PeerJ">
        <title>Extensive microbial diversity within the chicken gut microbiome revealed by metagenomics and culture.</title>
        <authorList>
            <person name="Gilroy R."/>
            <person name="Ravi A."/>
            <person name="Getino M."/>
            <person name="Pursley I."/>
            <person name="Horton D.L."/>
            <person name="Alikhan N.F."/>
            <person name="Baker D."/>
            <person name="Gharbi K."/>
            <person name="Hall N."/>
            <person name="Watson M."/>
            <person name="Adriaenssens E.M."/>
            <person name="Foster-Nyarko E."/>
            <person name="Jarju S."/>
            <person name="Secka A."/>
            <person name="Antonio M."/>
            <person name="Oren A."/>
            <person name="Chaudhuri R.R."/>
            <person name="La Ragione R."/>
            <person name="Hildebrand F."/>
            <person name="Pallen M.J."/>
        </authorList>
    </citation>
    <scope>NUCLEOTIDE SEQUENCE</scope>
    <source>
        <strain evidence="1">ChiSxjej5B17-1746</strain>
    </source>
</reference>